<proteinExistence type="predicted"/>
<dbReference type="AlphaFoldDB" id="A0A9J5XPL8"/>
<sequence>MFKKIIDIFIARLGKRYCRLFVHQLISKFDDKLSTLYFNTVDDPNLNCQASSGFCKYTLKELVTGRFLYRMFAPNQKMQHTSDSHSHYY</sequence>
<keyword evidence="2" id="KW-1185">Reference proteome</keyword>
<reference evidence="1 2" key="1">
    <citation type="submission" date="2020-09" db="EMBL/GenBank/DDBJ databases">
        <title>De no assembly of potato wild relative species, Solanum commersonii.</title>
        <authorList>
            <person name="Cho K."/>
        </authorList>
    </citation>
    <scope>NUCLEOTIDE SEQUENCE [LARGE SCALE GENOMIC DNA]</scope>
    <source>
        <strain evidence="1">LZ3.2</strain>
        <tissue evidence="1">Leaf</tissue>
    </source>
</reference>
<accession>A0A9J5XPL8</accession>
<dbReference type="EMBL" id="JACXVP010000008">
    <property type="protein sequence ID" value="KAG5588950.1"/>
    <property type="molecule type" value="Genomic_DNA"/>
</dbReference>
<comment type="caution">
    <text evidence="1">The sequence shown here is derived from an EMBL/GenBank/DDBJ whole genome shotgun (WGS) entry which is preliminary data.</text>
</comment>
<gene>
    <name evidence="1" type="ORF">H5410_039464</name>
</gene>
<evidence type="ECO:0000313" key="2">
    <source>
        <dbReference type="Proteomes" id="UP000824120"/>
    </source>
</evidence>
<dbReference type="Proteomes" id="UP000824120">
    <property type="component" value="Chromosome 8"/>
</dbReference>
<organism evidence="1 2">
    <name type="scientific">Solanum commersonii</name>
    <name type="common">Commerson's wild potato</name>
    <name type="synonym">Commerson's nightshade</name>
    <dbReference type="NCBI Taxonomy" id="4109"/>
    <lineage>
        <taxon>Eukaryota</taxon>
        <taxon>Viridiplantae</taxon>
        <taxon>Streptophyta</taxon>
        <taxon>Embryophyta</taxon>
        <taxon>Tracheophyta</taxon>
        <taxon>Spermatophyta</taxon>
        <taxon>Magnoliopsida</taxon>
        <taxon>eudicotyledons</taxon>
        <taxon>Gunneridae</taxon>
        <taxon>Pentapetalae</taxon>
        <taxon>asterids</taxon>
        <taxon>lamiids</taxon>
        <taxon>Solanales</taxon>
        <taxon>Solanaceae</taxon>
        <taxon>Solanoideae</taxon>
        <taxon>Solaneae</taxon>
        <taxon>Solanum</taxon>
    </lineage>
</organism>
<name>A0A9J5XPL8_SOLCO</name>
<protein>
    <submittedName>
        <fullName evidence="1">Uncharacterized protein</fullName>
    </submittedName>
</protein>
<evidence type="ECO:0000313" key="1">
    <source>
        <dbReference type="EMBL" id="KAG5588950.1"/>
    </source>
</evidence>
<dbReference type="OrthoDB" id="1710847at2759"/>